<dbReference type="Gene3D" id="3.40.720.10">
    <property type="entry name" value="Alkaline Phosphatase, subunit A"/>
    <property type="match status" value="1"/>
</dbReference>
<gene>
    <name evidence="3" type="ORF">ASJ82_03075</name>
    <name evidence="4" type="ORF">MSCUN_07110</name>
</gene>
<dbReference type="EMBL" id="LWMS01000020">
    <property type="protein sequence ID" value="PWL08275.1"/>
    <property type="molecule type" value="Genomic_DNA"/>
</dbReference>
<feature type="transmembrane region" description="Helical" evidence="2">
    <location>
        <begin position="12"/>
        <end position="32"/>
    </location>
</feature>
<keyword evidence="2" id="KW-0812">Transmembrane</keyword>
<dbReference type="OrthoDB" id="82412at2157"/>
<dbReference type="InterPro" id="IPR007165">
    <property type="entry name" value="Phage_holin_4_2"/>
</dbReference>
<dbReference type="Pfam" id="PF04020">
    <property type="entry name" value="Phage_holin_4_2"/>
    <property type="match status" value="1"/>
</dbReference>
<dbReference type="InterPro" id="IPR017850">
    <property type="entry name" value="Alkaline_phosphatase_core_sf"/>
</dbReference>
<keyword evidence="2" id="KW-1133">Transmembrane helix</keyword>
<keyword evidence="5" id="KW-1185">Reference proteome</keyword>
<evidence type="ECO:0000313" key="6">
    <source>
        <dbReference type="Proteomes" id="UP000246004"/>
    </source>
</evidence>
<dbReference type="EMBL" id="LMVN01000001">
    <property type="protein sequence ID" value="PAV08191.1"/>
    <property type="molecule type" value="Genomic_DNA"/>
</dbReference>
<accession>A0A2A2HFE4</accession>
<reference evidence="3 5" key="2">
    <citation type="journal article" date="2017" name="BMC Genomics">
        <title>Genomic analysis of methanogenic archaea reveals a shift towards energy conservation.</title>
        <authorList>
            <person name="Gilmore S.P."/>
            <person name="Henske J.K."/>
            <person name="Sexton J.A."/>
            <person name="Solomon K.V."/>
            <person name="Seppala S."/>
            <person name="Yoo J.I."/>
            <person name="Huyett L.M."/>
            <person name="Pressman A."/>
            <person name="Cogan J.Z."/>
            <person name="Kivenson V."/>
            <person name="Peng X."/>
            <person name="Tan Y."/>
            <person name="Valentine D.L."/>
            <person name="O'Malley M.A."/>
        </authorList>
    </citation>
    <scope>NUCLEOTIDE SEQUENCE [LARGE SCALE GENOMIC DNA]</scope>
    <source>
        <strain evidence="3 5">1R-7</strain>
    </source>
</reference>
<evidence type="ECO:0008006" key="7">
    <source>
        <dbReference type="Google" id="ProtNLM"/>
    </source>
</evidence>
<reference evidence="4 6" key="1">
    <citation type="submission" date="2016-04" db="EMBL/GenBank/DDBJ databases">
        <title>Genome sequence of Methanosphaera cuniculi DSM 4103.</title>
        <authorList>
            <person name="Poehlein A."/>
            <person name="Seedorf H."/>
            <person name="Daniel R."/>
        </authorList>
    </citation>
    <scope>NUCLEOTIDE SEQUENCE [LARGE SCALE GENOMIC DNA]</scope>
    <source>
        <strain evidence="4 6">DSM 4103</strain>
    </source>
</reference>
<dbReference type="Proteomes" id="UP000217528">
    <property type="component" value="Unassembled WGS sequence"/>
</dbReference>
<sequence>MVNIFTDSVTKTVKTIILFILEVIIFLDLNNLFDIIGIIDFKTAFLIILTVSVINAILWPIISYFSLNFFVLTFGIGTFIIDGIILLILSYFIHGFIMEPADFITAPLLIGIINSGLAIILNFDNEEIYYRNIIRKRFDKSDDEQPDKRGFIFLEIDGLAYDVLVDAIKNDDMPTVKSMLEDDSHHLIKWETDLSSQTSSSQAGILHGNNNDIPAFRWVEKDNNNKIVSSNGFGDSGLIEERISNHHGLLSENGGSRCNLFTGDAPDFILTLSKLSDRHVLHTKTWYYLFSEPYFIARVISLMLWDILVEIFSRIYHRLKNINPRLKRRGLKYFIARFGANVIMREAATSAIIGDVLDGEYDKVYTTYMGYDEIAHHSGIRDPDAFYALRQIDKQFSNIKRVIDSANRKYELIILSDHGQSVGPTFKMKYKLTLEDLVRTYLPEHTKIHSILYSNNDHIFDNVSLSTHLKQNRNRIKEEHEKLREVAEILRNKKDRLLDRKFFNEAEPMINKIEDIANSMGFDIDLTHDDVVDIDEVETIVLASGNLGLIYFTQWNKRLTYEKINDAFPGLIRGLASHPGIGFIMVKSSVYGTLVFNDDNIYYLDDDYYKYPNDRFLDKYGDNIADHLRRTDSFKHVPDILVNSTYNVDDDQVYAFENLIGSHGGAGGTQQYPFIFAPKSWNPSKPIIGAENVHKFFKNEMNKIWDEEEKLKENK</sequence>
<organism evidence="3 5">
    <name type="scientific">Methanosphaera cuniculi</name>
    <dbReference type="NCBI Taxonomy" id="1077256"/>
    <lineage>
        <taxon>Archaea</taxon>
        <taxon>Methanobacteriati</taxon>
        <taxon>Methanobacteriota</taxon>
        <taxon>Methanomada group</taxon>
        <taxon>Methanobacteria</taxon>
        <taxon>Methanobacteriales</taxon>
        <taxon>Methanobacteriaceae</taxon>
        <taxon>Methanosphaera</taxon>
    </lineage>
</organism>
<comment type="caution">
    <text evidence="3">The sequence shown here is derived from an EMBL/GenBank/DDBJ whole genome shotgun (WGS) entry which is preliminary data.</text>
</comment>
<keyword evidence="1" id="KW-0175">Coiled coil</keyword>
<name>A0A2A2HFE4_9EURY</name>
<dbReference type="RefSeq" id="WP_095607841.1">
    <property type="nucleotide sequence ID" value="NZ_LMVN01000001.1"/>
</dbReference>
<feature type="transmembrane region" description="Helical" evidence="2">
    <location>
        <begin position="44"/>
        <end position="62"/>
    </location>
</feature>
<feature type="transmembrane region" description="Helical" evidence="2">
    <location>
        <begin position="104"/>
        <end position="123"/>
    </location>
</feature>
<keyword evidence="2" id="KW-0472">Membrane</keyword>
<evidence type="ECO:0000313" key="5">
    <source>
        <dbReference type="Proteomes" id="UP000217528"/>
    </source>
</evidence>
<dbReference type="Proteomes" id="UP000246004">
    <property type="component" value="Unassembled WGS sequence"/>
</dbReference>
<protein>
    <recommendedName>
        <fullName evidence="7">Type I phosphodiesterase / nucleotide pyrophosphatase</fullName>
    </recommendedName>
</protein>
<dbReference type="InterPro" id="IPR002591">
    <property type="entry name" value="Phosphodiest/P_Trfase"/>
</dbReference>
<evidence type="ECO:0000313" key="4">
    <source>
        <dbReference type="EMBL" id="PWL08275.1"/>
    </source>
</evidence>
<evidence type="ECO:0000256" key="2">
    <source>
        <dbReference type="SAM" id="Phobius"/>
    </source>
</evidence>
<dbReference type="Pfam" id="PF01663">
    <property type="entry name" value="Phosphodiest"/>
    <property type="match status" value="1"/>
</dbReference>
<evidence type="ECO:0000313" key="3">
    <source>
        <dbReference type="EMBL" id="PAV08191.1"/>
    </source>
</evidence>
<evidence type="ECO:0000256" key="1">
    <source>
        <dbReference type="SAM" id="Coils"/>
    </source>
</evidence>
<feature type="coiled-coil region" evidence="1">
    <location>
        <begin position="466"/>
        <end position="500"/>
    </location>
</feature>
<feature type="transmembrane region" description="Helical" evidence="2">
    <location>
        <begin position="68"/>
        <end position="92"/>
    </location>
</feature>
<dbReference type="SUPFAM" id="SSF53649">
    <property type="entry name" value="Alkaline phosphatase-like"/>
    <property type="match status" value="1"/>
</dbReference>
<proteinExistence type="predicted"/>
<dbReference type="AlphaFoldDB" id="A0A2A2HFE4"/>